<dbReference type="InterPro" id="IPR038081">
    <property type="entry name" value="CalX-like_sf"/>
</dbReference>
<dbReference type="RefSeq" id="WP_115418166.1">
    <property type="nucleotide sequence ID" value="NZ_CP031358.1"/>
</dbReference>
<organism evidence="1 2">
    <name type="scientific">Erythrobacter aureus</name>
    <dbReference type="NCBI Taxonomy" id="2182384"/>
    <lineage>
        <taxon>Bacteria</taxon>
        <taxon>Pseudomonadati</taxon>
        <taxon>Pseudomonadota</taxon>
        <taxon>Alphaproteobacteria</taxon>
        <taxon>Sphingomonadales</taxon>
        <taxon>Erythrobacteraceae</taxon>
        <taxon>Erythrobacter/Porphyrobacter group</taxon>
        <taxon>Erythrobacter</taxon>
    </lineage>
</organism>
<dbReference type="KEGG" id="err:DVR09_15475"/>
<reference evidence="1 2" key="1">
    <citation type="submission" date="2018-07" db="EMBL/GenBank/DDBJ databases">
        <title>Genome sequence of Erythrobacter strain YH-07, an antagonistic bacterium isolated from Yellow Sea.</title>
        <authorList>
            <person name="Tang T."/>
            <person name="Liu Q."/>
            <person name="Sun X."/>
        </authorList>
    </citation>
    <scope>NUCLEOTIDE SEQUENCE [LARGE SCALE GENOMIC DNA]</scope>
    <source>
        <strain evidence="1 2">YH-07</strain>
        <plasmid evidence="1 2">unnamed</plasmid>
    </source>
</reference>
<protein>
    <recommendedName>
        <fullName evidence="3">Copper-binding protein</fullName>
    </recommendedName>
</protein>
<evidence type="ECO:0008006" key="3">
    <source>
        <dbReference type="Google" id="ProtNLM"/>
    </source>
</evidence>
<dbReference type="AlphaFoldDB" id="A0A345YIV1"/>
<dbReference type="SUPFAM" id="SSF141072">
    <property type="entry name" value="CalX-like"/>
    <property type="match status" value="1"/>
</dbReference>
<geneLocation type="plasmid" evidence="1 2">
    <name>unnamed</name>
</geneLocation>
<sequence>MTNARRFSPIFVATVTPASIATGTAKNGNDYAKMQGATVQQDGKADKTMTVMAFGDQHAEVADHLIEGQPVDLAVQYDGGSLKVIGLPRAKAA</sequence>
<keyword evidence="2" id="KW-1185">Reference proteome</keyword>
<evidence type="ECO:0000313" key="2">
    <source>
        <dbReference type="Proteomes" id="UP000254508"/>
    </source>
</evidence>
<dbReference type="Proteomes" id="UP000254508">
    <property type="component" value="Plasmid unnamed"/>
</dbReference>
<dbReference type="OrthoDB" id="7610017at2"/>
<name>A0A345YIV1_9SPHN</name>
<accession>A0A345YIV1</accession>
<gene>
    <name evidence="1" type="ORF">DVR09_15475</name>
</gene>
<proteinExistence type="predicted"/>
<dbReference type="EMBL" id="CP031358">
    <property type="protein sequence ID" value="AXK43853.1"/>
    <property type="molecule type" value="Genomic_DNA"/>
</dbReference>
<keyword evidence="1" id="KW-0614">Plasmid</keyword>
<evidence type="ECO:0000313" key="1">
    <source>
        <dbReference type="EMBL" id="AXK43853.1"/>
    </source>
</evidence>